<dbReference type="EMBL" id="JANBUY010000055">
    <property type="protein sequence ID" value="KAJ2865629.1"/>
    <property type="molecule type" value="Genomic_DNA"/>
</dbReference>
<feature type="region of interest" description="Disordered" evidence="1">
    <location>
        <begin position="16"/>
        <end position="71"/>
    </location>
</feature>
<dbReference type="Proteomes" id="UP001140074">
    <property type="component" value="Unassembled WGS sequence"/>
</dbReference>
<feature type="compositionally biased region" description="Acidic residues" evidence="1">
    <location>
        <begin position="60"/>
        <end position="71"/>
    </location>
</feature>
<name>A0A9W8IJP5_9FUNG</name>
<proteinExistence type="predicted"/>
<gene>
    <name evidence="2" type="ORF">GGH94_002073</name>
</gene>
<dbReference type="Pfam" id="PF08219">
    <property type="entry name" value="TOM13"/>
    <property type="match status" value="1"/>
</dbReference>
<keyword evidence="3" id="KW-1185">Reference proteome</keyword>
<dbReference type="GO" id="GO:0005741">
    <property type="term" value="C:mitochondrial outer membrane"/>
    <property type="evidence" value="ECO:0007669"/>
    <property type="project" value="InterPro"/>
</dbReference>
<evidence type="ECO:0000256" key="1">
    <source>
        <dbReference type="SAM" id="MobiDB-lite"/>
    </source>
</evidence>
<comment type="caution">
    <text evidence="2">The sequence shown here is derived from an EMBL/GenBank/DDBJ whole genome shotgun (WGS) entry which is preliminary data.</text>
</comment>
<feature type="compositionally biased region" description="Low complexity" evidence="1">
    <location>
        <begin position="38"/>
        <end position="56"/>
    </location>
</feature>
<protein>
    <submittedName>
        <fullName evidence="2">Uncharacterized protein</fullName>
    </submittedName>
</protein>
<reference evidence="2" key="1">
    <citation type="submission" date="2022-07" db="EMBL/GenBank/DDBJ databases">
        <title>Phylogenomic reconstructions and comparative analyses of Kickxellomycotina fungi.</title>
        <authorList>
            <person name="Reynolds N.K."/>
            <person name="Stajich J.E."/>
            <person name="Barry K."/>
            <person name="Grigoriev I.V."/>
            <person name="Crous P."/>
            <person name="Smith M.E."/>
        </authorList>
    </citation>
    <scope>NUCLEOTIDE SEQUENCE</scope>
    <source>
        <strain evidence="2">RSA 476</strain>
    </source>
</reference>
<dbReference type="InterPro" id="IPR013262">
    <property type="entry name" value="OMP_MIM1/TOM13_mt"/>
</dbReference>
<evidence type="ECO:0000313" key="2">
    <source>
        <dbReference type="EMBL" id="KAJ2865629.1"/>
    </source>
</evidence>
<evidence type="ECO:0000313" key="3">
    <source>
        <dbReference type="Proteomes" id="UP001140074"/>
    </source>
</evidence>
<organism evidence="2 3">
    <name type="scientific">Coemansia aciculifera</name>
    <dbReference type="NCBI Taxonomy" id="417176"/>
    <lineage>
        <taxon>Eukaryota</taxon>
        <taxon>Fungi</taxon>
        <taxon>Fungi incertae sedis</taxon>
        <taxon>Zoopagomycota</taxon>
        <taxon>Kickxellomycotina</taxon>
        <taxon>Kickxellomycetes</taxon>
        <taxon>Kickxellales</taxon>
        <taxon>Kickxellaceae</taxon>
        <taxon>Coemansia</taxon>
    </lineage>
</organism>
<sequence length="180" mass="20021">MSQHYASVDLVNVEENSEADMGVSLDQVIGDDSHNEPTSSTTASSTLAYIAASRQQQADDRDEEEEEEGAAEFDPLFEFTDDILEKPTNHQIQVRHNSGVWQVISSVSWPKVLRFTATYLALPFITGVMAGMGEIFANEFMYRWGWRGARPVAVGRRNGRVFPVGEKARDAADAVHELID</sequence>
<accession>A0A9W8IJP5</accession>
<dbReference type="AlphaFoldDB" id="A0A9W8IJP5"/>